<feature type="compositionally biased region" description="Pro residues" evidence="1">
    <location>
        <begin position="27"/>
        <end position="40"/>
    </location>
</feature>
<evidence type="ECO:0000313" key="3">
    <source>
        <dbReference type="EMBL" id="KAK3370469.1"/>
    </source>
</evidence>
<evidence type="ECO:0000256" key="1">
    <source>
        <dbReference type="SAM" id="MobiDB-lite"/>
    </source>
</evidence>
<organism evidence="3 4">
    <name type="scientific">Podospora didyma</name>
    <dbReference type="NCBI Taxonomy" id="330526"/>
    <lineage>
        <taxon>Eukaryota</taxon>
        <taxon>Fungi</taxon>
        <taxon>Dikarya</taxon>
        <taxon>Ascomycota</taxon>
        <taxon>Pezizomycotina</taxon>
        <taxon>Sordariomycetes</taxon>
        <taxon>Sordariomycetidae</taxon>
        <taxon>Sordariales</taxon>
        <taxon>Podosporaceae</taxon>
        <taxon>Podospora</taxon>
    </lineage>
</organism>
<name>A0AAE0N5S0_9PEZI</name>
<dbReference type="CDD" id="cd19481">
    <property type="entry name" value="RecA-like_protease"/>
    <property type="match status" value="1"/>
</dbReference>
<comment type="caution">
    <text evidence="3">The sequence shown here is derived from an EMBL/GenBank/DDBJ whole genome shotgun (WGS) entry which is preliminary data.</text>
</comment>
<dbReference type="Proteomes" id="UP001285441">
    <property type="component" value="Unassembled WGS sequence"/>
</dbReference>
<evidence type="ECO:0000313" key="4">
    <source>
        <dbReference type="Proteomes" id="UP001285441"/>
    </source>
</evidence>
<dbReference type="AlphaFoldDB" id="A0AAE0N5S0"/>
<proteinExistence type="predicted"/>
<accession>A0AAE0N5S0</accession>
<dbReference type="PANTHER" id="PTHR46411">
    <property type="entry name" value="FAMILY ATPASE, PUTATIVE-RELATED"/>
    <property type="match status" value="1"/>
</dbReference>
<dbReference type="GO" id="GO:0016887">
    <property type="term" value="F:ATP hydrolysis activity"/>
    <property type="evidence" value="ECO:0007669"/>
    <property type="project" value="InterPro"/>
</dbReference>
<dbReference type="InterPro" id="IPR054289">
    <property type="entry name" value="DUF7025"/>
</dbReference>
<dbReference type="EMBL" id="JAULSW010000009">
    <property type="protein sequence ID" value="KAK3370469.1"/>
    <property type="molecule type" value="Genomic_DNA"/>
</dbReference>
<feature type="region of interest" description="Disordered" evidence="1">
    <location>
        <begin position="1"/>
        <end position="85"/>
    </location>
</feature>
<feature type="domain" description="AAA+ ATPase" evidence="2">
    <location>
        <begin position="571"/>
        <end position="696"/>
    </location>
</feature>
<sequence length="828" mass="93820">MSPILVNAIGQLPRYSSSPSEHKPRPRSLPPSPPPSPDPWLEPSDGKRLGGPQDSPPDSKYHSLQEPGLGHGAGNKKQGGVQPCSPFTQNGSGILYRLVCMQPFKGLQADGREAEEGRDLAVLDIIDEVEGRHLVSPQRTSQSRHGFQQNDPAEFQLGVDFQVRNNRPTGIRIHSPHIKSILRALIRYYPGFDVRENEILFTYPFKEVFHFWDSLWSVWGTSRAFQGAGPGNYPPRMFLDEKLNMMGLMVSIPVNPQTHEHLDVLLTSPPVQDAFGRIVKPERDLYQNGQASYDHLWLLFKPGELVATRIHGKLAGFVIMKAAHLSRNDKNAGSNRMHKKARYPGDRWELSLWNLAYDNRRLRRRSHVVYINRFHGEMPISSLPAVPFEFVENRASQGAELIERGKRYHAIICRPQSHMRYNGLVVADKPYEYRGEIIVDHQSYKLEASGSTDTSISGEEPEDLRGEPLFSSFNDIECSERTDLQESQYLLLPAYVLGFALEKREWAIFDIESVQDLDTDCSGEDPMKYLIIDPEKSLLVGAAAGVPRQARSSLQPWTTDWTADFIQGKGRGKVIFLHGPPGTGKTMTVECIAKSTRRPLMRLSAADLGTEEVQMERRLMKWLDRASIWGAIVLIDEAEVYLEQRQSGNINRNALVSAFLRTMEYFPGLIFLTSNGIGLFDEAVMSRIHLAIRYDRPTDEQRKRIWISLFDKLEEDQRLQGPEIPQIIIPETARDIVLRKDQYSANMQLNGRDIRNILLSAISMARYEALSTKIGTGRNPKTIKVTAEHMEKVLKNKEEFNSDYKAATGFYPDQMASERFLRAETKGG</sequence>
<dbReference type="Pfam" id="PF23232">
    <property type="entry name" value="AAA_lid_13"/>
    <property type="match status" value="1"/>
</dbReference>
<gene>
    <name evidence="3" type="ORF">B0H63DRAFT_403232</name>
</gene>
<dbReference type="PANTHER" id="PTHR46411:SF4">
    <property type="entry name" value="AAA+ ATPASE DOMAIN-CONTAINING PROTEIN"/>
    <property type="match status" value="1"/>
</dbReference>
<dbReference type="InterPro" id="IPR003959">
    <property type="entry name" value="ATPase_AAA_core"/>
</dbReference>
<protein>
    <recommendedName>
        <fullName evidence="2">AAA+ ATPase domain-containing protein</fullName>
    </recommendedName>
</protein>
<dbReference type="InterPro" id="IPR003593">
    <property type="entry name" value="AAA+_ATPase"/>
</dbReference>
<dbReference type="SUPFAM" id="SSF52540">
    <property type="entry name" value="P-loop containing nucleoside triphosphate hydrolases"/>
    <property type="match status" value="1"/>
</dbReference>
<reference evidence="3" key="1">
    <citation type="journal article" date="2023" name="Mol. Phylogenet. Evol.">
        <title>Genome-scale phylogeny and comparative genomics of the fungal order Sordariales.</title>
        <authorList>
            <person name="Hensen N."/>
            <person name="Bonometti L."/>
            <person name="Westerberg I."/>
            <person name="Brannstrom I.O."/>
            <person name="Guillou S."/>
            <person name="Cros-Aarteil S."/>
            <person name="Calhoun S."/>
            <person name="Haridas S."/>
            <person name="Kuo A."/>
            <person name="Mondo S."/>
            <person name="Pangilinan J."/>
            <person name="Riley R."/>
            <person name="LaButti K."/>
            <person name="Andreopoulos B."/>
            <person name="Lipzen A."/>
            <person name="Chen C."/>
            <person name="Yan M."/>
            <person name="Daum C."/>
            <person name="Ng V."/>
            <person name="Clum A."/>
            <person name="Steindorff A."/>
            <person name="Ohm R.A."/>
            <person name="Martin F."/>
            <person name="Silar P."/>
            <person name="Natvig D.O."/>
            <person name="Lalanne C."/>
            <person name="Gautier V."/>
            <person name="Ament-Velasquez S.L."/>
            <person name="Kruys A."/>
            <person name="Hutchinson M.I."/>
            <person name="Powell A.J."/>
            <person name="Barry K."/>
            <person name="Miller A.N."/>
            <person name="Grigoriev I.V."/>
            <person name="Debuchy R."/>
            <person name="Gladieux P."/>
            <person name="Hiltunen Thoren M."/>
            <person name="Johannesson H."/>
        </authorList>
    </citation>
    <scope>NUCLEOTIDE SEQUENCE</scope>
    <source>
        <strain evidence="3">CBS 232.78</strain>
    </source>
</reference>
<reference evidence="3" key="2">
    <citation type="submission" date="2023-06" db="EMBL/GenBank/DDBJ databases">
        <authorList>
            <consortium name="Lawrence Berkeley National Laboratory"/>
            <person name="Haridas S."/>
            <person name="Hensen N."/>
            <person name="Bonometti L."/>
            <person name="Westerberg I."/>
            <person name="Brannstrom I.O."/>
            <person name="Guillou S."/>
            <person name="Cros-Aarteil S."/>
            <person name="Calhoun S."/>
            <person name="Kuo A."/>
            <person name="Mondo S."/>
            <person name="Pangilinan J."/>
            <person name="Riley R."/>
            <person name="LaButti K."/>
            <person name="Andreopoulos B."/>
            <person name="Lipzen A."/>
            <person name="Chen C."/>
            <person name="Yanf M."/>
            <person name="Daum C."/>
            <person name="Ng V."/>
            <person name="Clum A."/>
            <person name="Steindorff A."/>
            <person name="Ohm R."/>
            <person name="Martin F."/>
            <person name="Silar P."/>
            <person name="Natvig D."/>
            <person name="Lalanne C."/>
            <person name="Gautier V."/>
            <person name="Ament-velasquez S.L."/>
            <person name="Kruys A."/>
            <person name="Hutchinson M.I."/>
            <person name="Powell A.J."/>
            <person name="Barry K."/>
            <person name="Miller A.N."/>
            <person name="Grigoriev I.V."/>
            <person name="Debuchy R."/>
            <person name="Gladieux P."/>
            <person name="Thoren M.H."/>
            <person name="Johannesson H."/>
        </authorList>
    </citation>
    <scope>NUCLEOTIDE SEQUENCE</scope>
    <source>
        <strain evidence="3">CBS 232.78</strain>
    </source>
</reference>
<dbReference type="SMART" id="SM00382">
    <property type="entry name" value="AAA"/>
    <property type="match status" value="1"/>
</dbReference>
<keyword evidence="4" id="KW-1185">Reference proteome</keyword>
<dbReference type="InterPro" id="IPR027417">
    <property type="entry name" value="P-loop_NTPase"/>
</dbReference>
<dbReference type="GO" id="GO:0005524">
    <property type="term" value="F:ATP binding"/>
    <property type="evidence" value="ECO:0007669"/>
    <property type="project" value="InterPro"/>
</dbReference>
<evidence type="ECO:0000259" key="2">
    <source>
        <dbReference type="SMART" id="SM00382"/>
    </source>
</evidence>
<dbReference type="Pfam" id="PF00004">
    <property type="entry name" value="AAA"/>
    <property type="match status" value="1"/>
</dbReference>
<dbReference type="Pfam" id="PF22942">
    <property type="entry name" value="DUF7025"/>
    <property type="match status" value="1"/>
</dbReference>
<dbReference type="InterPro" id="IPR056599">
    <property type="entry name" value="AAA_lid_fung"/>
</dbReference>
<dbReference type="Gene3D" id="3.40.50.300">
    <property type="entry name" value="P-loop containing nucleotide triphosphate hydrolases"/>
    <property type="match status" value="1"/>
</dbReference>